<proteinExistence type="predicted"/>
<sequence length="118" mass="12647">MMTRIQGSKDCGNSPKNRFVQDVAIALETGDATPEKFADDVIWERATETSLEGKKSLLKSLAARDTPETVIIEHAISHGKVGAASGETTLNGAARRFCHVIEFASVKGDLVAVIKSYA</sequence>
<keyword evidence="2" id="KW-1185">Reference proteome</keyword>
<comment type="caution">
    <text evidence="1">The sequence shown here is derived from an EMBL/GenBank/DDBJ whole genome shotgun (WGS) entry which is preliminary data.</text>
</comment>
<dbReference type="EMBL" id="JBHSWG010000001">
    <property type="protein sequence ID" value="MFC6760782.1"/>
    <property type="molecule type" value="Genomic_DNA"/>
</dbReference>
<gene>
    <name evidence="1" type="ORF">ACFQFQ_16805</name>
</gene>
<dbReference type="Gene3D" id="3.10.450.50">
    <property type="match status" value="1"/>
</dbReference>
<accession>A0ABW2B6G8</accession>
<reference evidence="2" key="1">
    <citation type="journal article" date="2019" name="Int. J. Syst. Evol. Microbiol.">
        <title>The Global Catalogue of Microorganisms (GCM) 10K type strain sequencing project: providing services to taxonomists for standard genome sequencing and annotation.</title>
        <authorList>
            <consortium name="The Broad Institute Genomics Platform"/>
            <consortium name="The Broad Institute Genome Sequencing Center for Infectious Disease"/>
            <person name="Wu L."/>
            <person name="Ma J."/>
        </authorList>
    </citation>
    <scope>NUCLEOTIDE SEQUENCE [LARGE SCALE GENOMIC DNA]</scope>
    <source>
        <strain evidence="2">CCUG 66188</strain>
    </source>
</reference>
<dbReference type="Proteomes" id="UP001596353">
    <property type="component" value="Unassembled WGS sequence"/>
</dbReference>
<name>A0ABW2B6G8_9RHOB</name>
<organism evidence="1 2">
    <name type="scientific">Sulfitobacter porphyrae</name>
    <dbReference type="NCBI Taxonomy" id="1246864"/>
    <lineage>
        <taxon>Bacteria</taxon>
        <taxon>Pseudomonadati</taxon>
        <taxon>Pseudomonadota</taxon>
        <taxon>Alphaproteobacteria</taxon>
        <taxon>Rhodobacterales</taxon>
        <taxon>Roseobacteraceae</taxon>
        <taxon>Sulfitobacter</taxon>
    </lineage>
</organism>
<protein>
    <recommendedName>
        <fullName evidence="3">SnoaL-like domain-containing protein</fullName>
    </recommendedName>
</protein>
<evidence type="ECO:0000313" key="1">
    <source>
        <dbReference type="EMBL" id="MFC6760782.1"/>
    </source>
</evidence>
<evidence type="ECO:0000313" key="2">
    <source>
        <dbReference type="Proteomes" id="UP001596353"/>
    </source>
</evidence>
<evidence type="ECO:0008006" key="3">
    <source>
        <dbReference type="Google" id="ProtNLM"/>
    </source>
</evidence>